<proteinExistence type="predicted"/>
<accession>A0A392MM46</accession>
<dbReference type="AlphaFoldDB" id="A0A392MM46"/>
<keyword evidence="3" id="KW-1185">Reference proteome</keyword>
<evidence type="ECO:0000256" key="1">
    <source>
        <dbReference type="SAM" id="MobiDB-lite"/>
    </source>
</evidence>
<sequence>YNFKMSTHSEATVHLESDTDEVEINSDSGMCSQQGKENSNDYKCISDLTDDDIRGMEFSIETEATTFYEL</sequence>
<evidence type="ECO:0000313" key="3">
    <source>
        <dbReference type="Proteomes" id="UP000265520"/>
    </source>
</evidence>
<evidence type="ECO:0000313" key="2">
    <source>
        <dbReference type="EMBL" id="MCH88582.1"/>
    </source>
</evidence>
<gene>
    <name evidence="2" type="ORF">A2U01_0009473</name>
</gene>
<comment type="caution">
    <text evidence="2">The sequence shown here is derived from an EMBL/GenBank/DDBJ whole genome shotgun (WGS) entry which is preliminary data.</text>
</comment>
<feature type="non-terminal residue" evidence="2">
    <location>
        <position position="1"/>
    </location>
</feature>
<dbReference type="Proteomes" id="UP000265520">
    <property type="component" value="Unassembled WGS sequence"/>
</dbReference>
<name>A0A392MM46_9FABA</name>
<feature type="compositionally biased region" description="Polar residues" evidence="1">
    <location>
        <begin position="1"/>
        <end position="10"/>
    </location>
</feature>
<feature type="compositionally biased region" description="Polar residues" evidence="1">
    <location>
        <begin position="25"/>
        <end position="37"/>
    </location>
</feature>
<dbReference type="EMBL" id="LXQA010014443">
    <property type="protein sequence ID" value="MCH88582.1"/>
    <property type="molecule type" value="Genomic_DNA"/>
</dbReference>
<feature type="region of interest" description="Disordered" evidence="1">
    <location>
        <begin position="1"/>
        <end position="38"/>
    </location>
</feature>
<reference evidence="2 3" key="1">
    <citation type="journal article" date="2018" name="Front. Plant Sci.">
        <title>Red Clover (Trifolium pratense) and Zigzag Clover (T. medium) - A Picture of Genomic Similarities and Differences.</title>
        <authorList>
            <person name="Dluhosova J."/>
            <person name="Istvanek J."/>
            <person name="Nedelnik J."/>
            <person name="Repkova J."/>
        </authorList>
    </citation>
    <scope>NUCLEOTIDE SEQUENCE [LARGE SCALE GENOMIC DNA]</scope>
    <source>
        <strain evidence="3">cv. 10/8</strain>
        <tissue evidence="2">Leaf</tissue>
    </source>
</reference>
<protein>
    <submittedName>
        <fullName evidence="2">Uncharacterized protein</fullName>
    </submittedName>
</protein>
<organism evidence="2 3">
    <name type="scientific">Trifolium medium</name>
    <dbReference type="NCBI Taxonomy" id="97028"/>
    <lineage>
        <taxon>Eukaryota</taxon>
        <taxon>Viridiplantae</taxon>
        <taxon>Streptophyta</taxon>
        <taxon>Embryophyta</taxon>
        <taxon>Tracheophyta</taxon>
        <taxon>Spermatophyta</taxon>
        <taxon>Magnoliopsida</taxon>
        <taxon>eudicotyledons</taxon>
        <taxon>Gunneridae</taxon>
        <taxon>Pentapetalae</taxon>
        <taxon>rosids</taxon>
        <taxon>fabids</taxon>
        <taxon>Fabales</taxon>
        <taxon>Fabaceae</taxon>
        <taxon>Papilionoideae</taxon>
        <taxon>50 kb inversion clade</taxon>
        <taxon>NPAAA clade</taxon>
        <taxon>Hologalegina</taxon>
        <taxon>IRL clade</taxon>
        <taxon>Trifolieae</taxon>
        <taxon>Trifolium</taxon>
    </lineage>
</organism>